<comment type="caution">
    <text evidence="1">The sequence shown here is derived from an EMBL/GenBank/DDBJ whole genome shotgun (WGS) entry which is preliminary data.</text>
</comment>
<sequence length="45" mass="5154">MRLSINYIDKLTFLKVYLITRLKAFKSETIQNSFIAAGLVSLYLG</sequence>
<name>A0A0A2KR18_PENIT</name>
<dbReference type="PhylomeDB" id="A0A0A2KR18"/>
<dbReference type="AlphaFoldDB" id="A0A0A2KR18"/>
<protein>
    <submittedName>
        <fullName evidence="1">Uncharacterized protein</fullName>
    </submittedName>
</protein>
<proteinExistence type="predicted"/>
<dbReference type="EMBL" id="JQGA01001153">
    <property type="protein sequence ID" value="KGO69356.1"/>
    <property type="molecule type" value="Genomic_DNA"/>
</dbReference>
<reference evidence="1 2" key="1">
    <citation type="journal article" date="2015" name="Mol. Plant Microbe Interact.">
        <title>Genome, transcriptome, and functional analyses of Penicillium expansum provide new insights into secondary metabolism and pathogenicity.</title>
        <authorList>
            <person name="Ballester A.R."/>
            <person name="Marcet-Houben M."/>
            <person name="Levin E."/>
            <person name="Sela N."/>
            <person name="Selma-Lazaro C."/>
            <person name="Carmona L."/>
            <person name="Wisniewski M."/>
            <person name="Droby S."/>
            <person name="Gonzalez-Candelas L."/>
            <person name="Gabaldon T."/>
        </authorList>
    </citation>
    <scope>NUCLEOTIDE SEQUENCE [LARGE SCALE GENOMIC DNA]</scope>
    <source>
        <strain evidence="1 2">PHI-1</strain>
    </source>
</reference>
<gene>
    <name evidence="1" type="ORF">PITC_095380</name>
</gene>
<keyword evidence="2" id="KW-1185">Reference proteome</keyword>
<organism evidence="1 2">
    <name type="scientific">Penicillium italicum</name>
    <name type="common">Blue mold</name>
    <dbReference type="NCBI Taxonomy" id="40296"/>
    <lineage>
        <taxon>Eukaryota</taxon>
        <taxon>Fungi</taxon>
        <taxon>Dikarya</taxon>
        <taxon>Ascomycota</taxon>
        <taxon>Pezizomycotina</taxon>
        <taxon>Eurotiomycetes</taxon>
        <taxon>Eurotiomycetidae</taxon>
        <taxon>Eurotiales</taxon>
        <taxon>Aspergillaceae</taxon>
        <taxon>Penicillium</taxon>
    </lineage>
</organism>
<dbReference type="HOGENOM" id="CLU_3207816_0_0_1"/>
<dbReference type="STRING" id="40296.A0A0A2KR18"/>
<accession>A0A0A2KR18</accession>
<dbReference type="Proteomes" id="UP000030104">
    <property type="component" value="Unassembled WGS sequence"/>
</dbReference>
<evidence type="ECO:0000313" key="1">
    <source>
        <dbReference type="EMBL" id="KGO69356.1"/>
    </source>
</evidence>
<evidence type="ECO:0000313" key="2">
    <source>
        <dbReference type="Proteomes" id="UP000030104"/>
    </source>
</evidence>
<dbReference type="OrthoDB" id="4354814at2759"/>